<dbReference type="EMBL" id="LTAO01000040">
    <property type="protein sequence ID" value="KYG25601.1"/>
    <property type="molecule type" value="Genomic_DNA"/>
</dbReference>
<comment type="similarity">
    <text evidence="2 4">Belongs to the SspH family.</text>
</comment>
<comment type="caution">
    <text evidence="5">The sequence shown here is derived from an EMBL/GenBank/DDBJ whole genome shotgun (WGS) entry which is preliminary data.</text>
</comment>
<evidence type="ECO:0000256" key="2">
    <source>
        <dbReference type="ARBA" id="ARBA00006573"/>
    </source>
</evidence>
<dbReference type="GO" id="GO:0042601">
    <property type="term" value="C:endospore-forming forespore"/>
    <property type="evidence" value="ECO:0007669"/>
    <property type="project" value="InterPro"/>
</dbReference>
<dbReference type="OrthoDB" id="1683648at2"/>
<dbReference type="AlphaFoldDB" id="A0A162CMW3"/>
<evidence type="ECO:0000256" key="1">
    <source>
        <dbReference type="ARBA" id="ARBA00004288"/>
    </source>
</evidence>
<accession>A0A162CMW3</accession>
<protein>
    <recommendedName>
        <fullName evidence="4">Small, acid-soluble spore protein H</fullName>
        <shortName evidence="4">SASP H</shortName>
    </recommendedName>
</protein>
<keyword evidence="6" id="KW-1185">Reference proteome</keyword>
<gene>
    <name evidence="4" type="primary">sspH</name>
    <name evidence="5" type="ORF">AZF04_14030</name>
</gene>
<dbReference type="NCBIfam" id="TIGR02861">
    <property type="entry name" value="SASP_H"/>
    <property type="match status" value="1"/>
</dbReference>
<comment type="subcellular location">
    <subcellularLocation>
        <location evidence="1 4">Spore core</location>
    </subcellularLocation>
</comment>
<comment type="induction">
    <text evidence="4">Expressed only in the forespore compartment of sporulating cells.</text>
</comment>
<organism evidence="5 6">
    <name type="scientific">Alkalihalobacillus trypoxylicola</name>
    <dbReference type="NCBI Taxonomy" id="519424"/>
    <lineage>
        <taxon>Bacteria</taxon>
        <taxon>Bacillati</taxon>
        <taxon>Bacillota</taxon>
        <taxon>Bacilli</taxon>
        <taxon>Bacillales</taxon>
        <taxon>Bacillaceae</taxon>
        <taxon>Alkalihalobacillus</taxon>
    </lineage>
</organism>
<evidence type="ECO:0000256" key="3">
    <source>
        <dbReference type="ARBA" id="ARBA00022969"/>
    </source>
</evidence>
<dbReference type="Proteomes" id="UP000075806">
    <property type="component" value="Unassembled WGS sequence"/>
</dbReference>
<evidence type="ECO:0000313" key="5">
    <source>
        <dbReference type="EMBL" id="KYG25601.1"/>
    </source>
</evidence>
<dbReference type="RefSeq" id="WP_061950364.1">
    <property type="nucleotide sequence ID" value="NZ_LTAO01000040.1"/>
</dbReference>
<reference evidence="5" key="1">
    <citation type="submission" date="2016-02" db="EMBL/GenBank/DDBJ databases">
        <title>Genome sequence of Bacillus trypoxylicola KCTC 13244(T).</title>
        <authorList>
            <person name="Jeong H."/>
            <person name="Park S.-H."/>
            <person name="Choi S.-K."/>
        </authorList>
    </citation>
    <scope>NUCLEOTIDE SEQUENCE [LARGE SCALE GENOMIC DNA]</scope>
    <source>
        <strain evidence="5">KCTC 13244</strain>
    </source>
</reference>
<dbReference type="STRING" id="519424.AZF04_14030"/>
<dbReference type="GO" id="GO:0030435">
    <property type="term" value="P:sporulation resulting in formation of a cellular spore"/>
    <property type="evidence" value="ECO:0007669"/>
    <property type="project" value="UniProtKB-KW"/>
</dbReference>
<dbReference type="HAMAP" id="MF_00667">
    <property type="entry name" value="SspH"/>
    <property type="match status" value="1"/>
</dbReference>
<evidence type="ECO:0000256" key="4">
    <source>
        <dbReference type="HAMAP-Rule" id="MF_00667"/>
    </source>
</evidence>
<proteinExistence type="evidence at transcript level"/>
<name>A0A162CMW3_9BACI</name>
<dbReference type="InterPro" id="IPR012610">
    <property type="entry name" value="SASP_SspH"/>
</dbReference>
<dbReference type="GO" id="GO:0030436">
    <property type="term" value="P:asexual sporulation"/>
    <property type="evidence" value="ECO:0007669"/>
    <property type="project" value="UniProtKB-UniRule"/>
</dbReference>
<sequence length="60" mass="6813">MNIMRAKEIAESPIMANVTYDGTPIYIQHVNEGSKTARVYSLENPDNELEVSLNSLMEHF</sequence>
<dbReference type="Pfam" id="PF08141">
    <property type="entry name" value="SspH"/>
    <property type="match status" value="1"/>
</dbReference>
<evidence type="ECO:0000313" key="6">
    <source>
        <dbReference type="Proteomes" id="UP000075806"/>
    </source>
</evidence>
<keyword evidence="3 4" id="KW-0749">Sporulation</keyword>